<feature type="compositionally biased region" description="Gly residues" evidence="3">
    <location>
        <begin position="147"/>
        <end position="167"/>
    </location>
</feature>
<name>A0A8T8E7V9_9EURY</name>
<protein>
    <recommendedName>
        <fullName evidence="4">Blue (type 1) copper domain-containing protein</fullName>
    </recommendedName>
</protein>
<geneLocation type="plasmid" evidence="5 6">
    <name>pHTS220</name>
</geneLocation>
<keyword evidence="5" id="KW-0614">Plasmid</keyword>
<feature type="region of interest" description="Disordered" evidence="3">
    <location>
        <begin position="135"/>
        <end position="189"/>
    </location>
</feature>
<evidence type="ECO:0000256" key="3">
    <source>
        <dbReference type="SAM" id="MobiDB-lite"/>
    </source>
</evidence>
<keyword evidence="6" id="KW-1185">Reference proteome</keyword>
<dbReference type="InterPro" id="IPR000923">
    <property type="entry name" value="BlueCu_1"/>
</dbReference>
<evidence type="ECO:0000256" key="2">
    <source>
        <dbReference type="ARBA" id="ARBA00023008"/>
    </source>
</evidence>
<keyword evidence="1" id="KW-0479">Metal-binding</keyword>
<dbReference type="AlphaFoldDB" id="A0A8T8E7V9"/>
<dbReference type="GeneID" id="62878097"/>
<keyword evidence="2" id="KW-0186">Copper</keyword>
<dbReference type="EMBL" id="CP069191">
    <property type="protein sequence ID" value="QRV17808.1"/>
    <property type="molecule type" value="Genomic_DNA"/>
</dbReference>
<proteinExistence type="predicted"/>
<dbReference type="InterPro" id="IPR008972">
    <property type="entry name" value="Cupredoxin"/>
</dbReference>
<evidence type="ECO:0000259" key="4">
    <source>
        <dbReference type="Pfam" id="PF00127"/>
    </source>
</evidence>
<dbReference type="GO" id="GO:0005507">
    <property type="term" value="F:copper ion binding"/>
    <property type="evidence" value="ECO:0007669"/>
    <property type="project" value="InterPro"/>
</dbReference>
<organism evidence="5 6">
    <name type="scientific">Haloterrigena salifodinae</name>
    <dbReference type="NCBI Taxonomy" id="2675099"/>
    <lineage>
        <taxon>Archaea</taxon>
        <taxon>Methanobacteriati</taxon>
        <taxon>Methanobacteriota</taxon>
        <taxon>Stenosarchaea group</taxon>
        <taxon>Halobacteria</taxon>
        <taxon>Halobacteriales</taxon>
        <taxon>Natrialbaceae</taxon>
        <taxon>Haloterrigena</taxon>
    </lineage>
</organism>
<evidence type="ECO:0000313" key="6">
    <source>
        <dbReference type="Proteomes" id="UP000637819"/>
    </source>
</evidence>
<dbReference type="OrthoDB" id="6744at2157"/>
<feature type="region of interest" description="Disordered" evidence="3">
    <location>
        <begin position="20"/>
        <end position="43"/>
    </location>
</feature>
<feature type="compositionally biased region" description="Gly residues" evidence="3">
    <location>
        <begin position="20"/>
        <end position="36"/>
    </location>
</feature>
<dbReference type="RefSeq" id="WP_126664612.1">
    <property type="nucleotide sequence ID" value="NZ_CP069191.1"/>
</dbReference>
<gene>
    <name evidence="5" type="ORF">JMJ58_23195</name>
</gene>
<evidence type="ECO:0000313" key="5">
    <source>
        <dbReference type="EMBL" id="QRV17808.1"/>
    </source>
</evidence>
<feature type="domain" description="Blue (type 1) copper" evidence="4">
    <location>
        <begin position="80"/>
        <end position="146"/>
    </location>
</feature>
<accession>A0A8T8E7V9</accession>
<dbReference type="GO" id="GO:0009055">
    <property type="term" value="F:electron transfer activity"/>
    <property type="evidence" value="ECO:0007669"/>
    <property type="project" value="InterPro"/>
</dbReference>
<dbReference type="Gene3D" id="2.60.40.420">
    <property type="entry name" value="Cupredoxins - blue copper proteins"/>
    <property type="match status" value="1"/>
</dbReference>
<dbReference type="Pfam" id="PF00127">
    <property type="entry name" value="Copper-bind"/>
    <property type="match status" value="1"/>
</dbReference>
<dbReference type="Proteomes" id="UP000637819">
    <property type="component" value="Plasmid pHTS220"/>
</dbReference>
<dbReference type="KEGG" id="hsal:JMJ58_23195"/>
<evidence type="ECO:0000256" key="1">
    <source>
        <dbReference type="ARBA" id="ARBA00022723"/>
    </source>
</evidence>
<reference evidence="5 6" key="1">
    <citation type="submission" date="2021-01" db="EMBL/GenBank/DDBJ databases">
        <title>Genome Sequence and Methylation Pattern of Haloterrigena salifodinae BOL5-1, An Extremely Halophilic Archaeon from a Bolivian Salt Mine.</title>
        <authorList>
            <person name="DasSarma P."/>
            <person name="Anton B.P."/>
            <person name="DasSarma S.L."/>
            <person name="von Ehrenheim H.A.L."/>
            <person name="Martinez F.L."/>
            <person name="Guzman D."/>
            <person name="Roberts R.J."/>
            <person name="DasSarma S."/>
        </authorList>
    </citation>
    <scope>NUCLEOTIDE SEQUENCE [LARGE SCALE GENOMIC DNA]</scope>
    <source>
        <strain evidence="5 6">BOL5-1</strain>
        <plasmid evidence="5 6">pHTS220</plasmid>
    </source>
</reference>
<sequence length="189" mass="18799">MLELTGVAASTAFLAGCGGGGGGNGGNGGGNGGGSSGFEIDPGATIEFSGQTTEWEGLAPSAIEGESNPTLILQGGEDYTIGWTEGDGSDHNIEIRNENDEVVDDLSTEIVSEPDESQMLDITASSEMAQYVCQPHSSQMVGDLQIEGGGGNGGNETGGNETGGNETGGNETEGNESGGNESGGNESSE</sequence>